<accession>W9GT52</accession>
<proteinExistence type="predicted"/>
<sequence length="51" mass="5807">MEKITANEAPVPLLGEDWFDPLEAGVRQHIRSFIEAMLESELEAVLNRRAL</sequence>
<dbReference type="AlphaFoldDB" id="W9GT52"/>
<gene>
    <name evidence="1" type="ORF">N825_21785</name>
</gene>
<dbReference type="EMBL" id="AVFL01000031">
    <property type="protein sequence ID" value="EWY37080.1"/>
    <property type="molecule type" value="Genomic_DNA"/>
</dbReference>
<evidence type="ECO:0000313" key="1">
    <source>
        <dbReference type="EMBL" id="EWY37080.1"/>
    </source>
</evidence>
<protein>
    <submittedName>
        <fullName evidence="1">Uncharacterized protein</fullName>
    </submittedName>
</protein>
<name>W9GT52_9PROT</name>
<dbReference type="Proteomes" id="UP000019486">
    <property type="component" value="Unassembled WGS sequence"/>
</dbReference>
<organism evidence="1 2">
    <name type="scientific">Skermanella stibiiresistens SB22</name>
    <dbReference type="NCBI Taxonomy" id="1385369"/>
    <lineage>
        <taxon>Bacteria</taxon>
        <taxon>Pseudomonadati</taxon>
        <taxon>Pseudomonadota</taxon>
        <taxon>Alphaproteobacteria</taxon>
        <taxon>Rhodospirillales</taxon>
        <taxon>Azospirillaceae</taxon>
        <taxon>Skermanella</taxon>
    </lineage>
</organism>
<comment type="caution">
    <text evidence="1">The sequence shown here is derived from an EMBL/GenBank/DDBJ whole genome shotgun (WGS) entry which is preliminary data.</text>
</comment>
<evidence type="ECO:0000313" key="2">
    <source>
        <dbReference type="Proteomes" id="UP000019486"/>
    </source>
</evidence>
<keyword evidence="2" id="KW-1185">Reference proteome</keyword>
<reference evidence="1 2" key="1">
    <citation type="submission" date="2013-08" db="EMBL/GenBank/DDBJ databases">
        <title>The genome sequence of Skermanella stibiiresistens.</title>
        <authorList>
            <person name="Zhu W."/>
            <person name="Wang G."/>
        </authorList>
    </citation>
    <scope>NUCLEOTIDE SEQUENCE [LARGE SCALE GENOMIC DNA]</scope>
    <source>
        <strain evidence="1 2">SB22</strain>
    </source>
</reference>